<sequence length="148" mass="16382">GSTKPRVCSHLLSWSFLHLYKLLAATILHFGFCLDVSLAAATSLYSRVSARPPGYLYSEPHFGLFQFHLLTSAMSCFLIILFLLVLRLLAGSRLFLARQEQQQRGVGVPVAKAQHPCGSCSRTANVVPSPKSKFMLLSSKDREPPLLH</sequence>
<name>I1R8N3_ORYGL</name>
<dbReference type="AlphaFoldDB" id="I1R8N3"/>
<dbReference type="Proteomes" id="UP000007306">
    <property type="component" value="Unassembled WGS sequence"/>
</dbReference>
<keyword evidence="1" id="KW-1133">Transmembrane helix</keyword>
<keyword evidence="3" id="KW-1185">Reference proteome</keyword>
<organism evidence="2 3">
    <name type="scientific">Oryza glaberrima</name>
    <name type="common">African rice</name>
    <dbReference type="NCBI Taxonomy" id="4538"/>
    <lineage>
        <taxon>Eukaryota</taxon>
        <taxon>Viridiplantae</taxon>
        <taxon>Streptophyta</taxon>
        <taxon>Embryophyta</taxon>
        <taxon>Tracheophyta</taxon>
        <taxon>Spermatophyta</taxon>
        <taxon>Magnoliopsida</taxon>
        <taxon>Liliopsida</taxon>
        <taxon>Poales</taxon>
        <taxon>Poaceae</taxon>
        <taxon>BOP clade</taxon>
        <taxon>Oryzoideae</taxon>
        <taxon>Oryzeae</taxon>
        <taxon>Oryzinae</taxon>
        <taxon>Oryza</taxon>
    </lineage>
</organism>
<keyword evidence="1" id="KW-0472">Membrane</keyword>
<reference evidence="3" key="2">
    <citation type="submission" date="2018-04" db="EMBL/GenBank/DDBJ databases">
        <title>OglaRS2 (Oryza glaberrima Reference Sequence Version 2).</title>
        <authorList>
            <person name="Zhang J."/>
            <person name="Kudrna D."/>
            <person name="Lee S."/>
            <person name="Talag J."/>
            <person name="Rajasekar S."/>
            <person name="Wing R.A."/>
        </authorList>
    </citation>
    <scope>NUCLEOTIDE SEQUENCE [LARGE SCALE GENOMIC DNA]</scope>
    <source>
        <strain evidence="3">cv. IRGC 96717</strain>
    </source>
</reference>
<evidence type="ECO:0000256" key="1">
    <source>
        <dbReference type="SAM" id="Phobius"/>
    </source>
</evidence>
<dbReference type="HOGENOM" id="CLU_1763600_0_0_1"/>
<proteinExistence type="predicted"/>
<protein>
    <submittedName>
        <fullName evidence="2">Uncharacterized protein</fullName>
    </submittedName>
</protein>
<dbReference type="OMA" id="FGLFQFH"/>
<evidence type="ECO:0000313" key="2">
    <source>
        <dbReference type="EnsemblPlants" id="ORGLA12G0188900.1"/>
    </source>
</evidence>
<feature type="transmembrane region" description="Helical" evidence="1">
    <location>
        <begin position="22"/>
        <end position="45"/>
    </location>
</feature>
<evidence type="ECO:0000313" key="3">
    <source>
        <dbReference type="Proteomes" id="UP000007306"/>
    </source>
</evidence>
<accession>I1R8N3</accession>
<dbReference type="Gramene" id="ORGLA12G0188900.1">
    <property type="protein sequence ID" value="ORGLA12G0188900.1"/>
    <property type="gene ID" value="ORGLA12G0188900"/>
</dbReference>
<feature type="transmembrane region" description="Helical" evidence="1">
    <location>
        <begin position="65"/>
        <end position="89"/>
    </location>
</feature>
<keyword evidence="1" id="KW-0812">Transmembrane</keyword>
<reference evidence="2" key="1">
    <citation type="submission" date="2015-06" db="UniProtKB">
        <authorList>
            <consortium name="EnsemblPlants"/>
        </authorList>
    </citation>
    <scope>IDENTIFICATION</scope>
</reference>
<dbReference type="EnsemblPlants" id="ORGLA12G0188900.1">
    <property type="protein sequence ID" value="ORGLA12G0188900.1"/>
    <property type="gene ID" value="ORGLA12G0188900"/>
</dbReference>